<keyword evidence="7" id="KW-0198">Cysteine biosynthesis</keyword>
<keyword evidence="5" id="KW-0028">Amino-acid biosynthesis</keyword>
<evidence type="ECO:0000256" key="3">
    <source>
        <dbReference type="ARBA" id="ARBA00013266"/>
    </source>
</evidence>
<organism evidence="12 13">
    <name type="scientific">Paracholeplasma vituli</name>
    <dbReference type="NCBI Taxonomy" id="69473"/>
    <lineage>
        <taxon>Bacteria</taxon>
        <taxon>Bacillati</taxon>
        <taxon>Mycoplasmatota</taxon>
        <taxon>Mollicutes</taxon>
        <taxon>Acholeplasmatales</taxon>
        <taxon>Acholeplasmataceae</taxon>
        <taxon>Paracholeplasma</taxon>
    </lineage>
</organism>
<evidence type="ECO:0000313" key="12">
    <source>
        <dbReference type="EMBL" id="MCU0105286.1"/>
    </source>
</evidence>
<evidence type="ECO:0000256" key="9">
    <source>
        <dbReference type="ARBA" id="ARBA00049486"/>
    </source>
</evidence>
<evidence type="ECO:0000256" key="6">
    <source>
        <dbReference type="ARBA" id="ARBA00022679"/>
    </source>
</evidence>
<feature type="coiled-coil region" evidence="11">
    <location>
        <begin position="184"/>
        <end position="211"/>
    </location>
</feature>
<accession>A0ABT2PXU5</accession>
<evidence type="ECO:0000256" key="4">
    <source>
        <dbReference type="ARBA" id="ARBA00018522"/>
    </source>
</evidence>
<dbReference type="SUPFAM" id="SSF51161">
    <property type="entry name" value="Trimeric LpxA-like enzymes"/>
    <property type="match status" value="1"/>
</dbReference>
<dbReference type="RefSeq" id="WP_262096581.1">
    <property type="nucleotide sequence ID" value="NZ_JAOEGN010000011.1"/>
</dbReference>
<evidence type="ECO:0000256" key="2">
    <source>
        <dbReference type="ARBA" id="ARBA00007274"/>
    </source>
</evidence>
<keyword evidence="11" id="KW-0175">Coiled coil</keyword>
<dbReference type="Gene3D" id="1.10.3130.10">
    <property type="entry name" value="serine acetyltransferase, domain 1"/>
    <property type="match status" value="1"/>
</dbReference>
<dbReference type="EC" id="2.3.1.30" evidence="3 10"/>
<dbReference type="Pfam" id="PF00132">
    <property type="entry name" value="Hexapep"/>
    <property type="match status" value="1"/>
</dbReference>
<evidence type="ECO:0000256" key="7">
    <source>
        <dbReference type="ARBA" id="ARBA00023192"/>
    </source>
</evidence>
<dbReference type="PIRSF" id="PIRSF000441">
    <property type="entry name" value="CysE"/>
    <property type="match status" value="1"/>
</dbReference>
<dbReference type="EMBL" id="JAOEGN010000011">
    <property type="protein sequence ID" value="MCU0105286.1"/>
    <property type="molecule type" value="Genomic_DNA"/>
</dbReference>
<keyword evidence="13" id="KW-1185">Reference proteome</keyword>
<dbReference type="InterPro" id="IPR045304">
    <property type="entry name" value="LbH_SAT"/>
</dbReference>
<evidence type="ECO:0000313" key="13">
    <source>
        <dbReference type="Proteomes" id="UP001209076"/>
    </source>
</evidence>
<evidence type="ECO:0000256" key="10">
    <source>
        <dbReference type="PIRNR" id="PIRNR000441"/>
    </source>
</evidence>
<dbReference type="Gene3D" id="2.160.10.10">
    <property type="entry name" value="Hexapeptide repeat proteins"/>
    <property type="match status" value="1"/>
</dbReference>
<keyword evidence="6 10" id="KW-0808">Transferase</keyword>
<dbReference type="InterPro" id="IPR001451">
    <property type="entry name" value="Hexapep"/>
</dbReference>
<dbReference type="Pfam" id="PF14602">
    <property type="entry name" value="Hexapep_2"/>
    <property type="match status" value="1"/>
</dbReference>
<comment type="caution">
    <text evidence="12">The sequence shown here is derived from an EMBL/GenBank/DDBJ whole genome shotgun (WGS) entry which is preliminary data.</text>
</comment>
<dbReference type="InterPro" id="IPR011004">
    <property type="entry name" value="Trimer_LpxA-like_sf"/>
</dbReference>
<comment type="catalytic activity">
    <reaction evidence="9 10">
        <text>L-serine + acetyl-CoA = O-acetyl-L-serine + CoA</text>
        <dbReference type="Rhea" id="RHEA:24560"/>
        <dbReference type="ChEBI" id="CHEBI:33384"/>
        <dbReference type="ChEBI" id="CHEBI:57287"/>
        <dbReference type="ChEBI" id="CHEBI:57288"/>
        <dbReference type="ChEBI" id="CHEBI:58340"/>
        <dbReference type="EC" id="2.3.1.30"/>
    </reaction>
</comment>
<dbReference type="InterPro" id="IPR042122">
    <property type="entry name" value="Ser_AcTrfase_N_sf"/>
</dbReference>
<dbReference type="PANTHER" id="PTHR42811">
    <property type="entry name" value="SERINE ACETYLTRANSFERASE"/>
    <property type="match status" value="1"/>
</dbReference>
<dbReference type="InterPro" id="IPR005881">
    <property type="entry name" value="Ser_O-AcTrfase"/>
</dbReference>
<evidence type="ECO:0000256" key="8">
    <source>
        <dbReference type="ARBA" id="ARBA00023315"/>
    </source>
</evidence>
<comment type="similarity">
    <text evidence="2 10">Belongs to the transferase hexapeptide repeat family.</text>
</comment>
<dbReference type="CDD" id="cd03354">
    <property type="entry name" value="LbH_SAT"/>
    <property type="match status" value="1"/>
</dbReference>
<comment type="pathway">
    <text evidence="1">Amino-acid biosynthesis; L-cysteine biosynthesis; L-cysteine from L-serine: step 1/2.</text>
</comment>
<keyword evidence="8 10" id="KW-0012">Acyltransferase</keyword>
<sequence>MFFKELRLTINQAKKHDPSAPSKLTILLAYPGIHALMYYRVARFFYKLRFTGLARVISNIGRTFTNIDIHPGAKIGKGLFIDHGAGVVIGQTAVIGDDCVMFHGVTLGSNSTNSKGNRHPILGNRVTIYANATLVGPVKIGDDSIIGASTIVKQDLPEKSVVVGNPMRFISIDGKRVYDSTCECEIMKQELAQIKERLEELQKQLASKDESTI</sequence>
<protein>
    <recommendedName>
        <fullName evidence="4 10">Serine acetyltransferase</fullName>
        <ecNumber evidence="3 10">2.3.1.30</ecNumber>
    </recommendedName>
</protein>
<evidence type="ECO:0000256" key="5">
    <source>
        <dbReference type="ARBA" id="ARBA00022605"/>
    </source>
</evidence>
<dbReference type="NCBIfam" id="NF041874">
    <property type="entry name" value="EPS_EpsC"/>
    <property type="match status" value="1"/>
</dbReference>
<name>A0ABT2PXU5_9MOLU</name>
<evidence type="ECO:0000256" key="1">
    <source>
        <dbReference type="ARBA" id="ARBA00004876"/>
    </source>
</evidence>
<dbReference type="Proteomes" id="UP001209076">
    <property type="component" value="Unassembled WGS sequence"/>
</dbReference>
<proteinExistence type="inferred from homology"/>
<evidence type="ECO:0000256" key="11">
    <source>
        <dbReference type="SAM" id="Coils"/>
    </source>
</evidence>
<reference evidence="13" key="1">
    <citation type="submission" date="2023-07" db="EMBL/GenBank/DDBJ databases">
        <title>Novel Mycoplasma species identified in domestic and wild animals.</title>
        <authorList>
            <person name="Volokhov D.V."/>
            <person name="Furtak V.A."/>
            <person name="Zagorodnyaya T.A."/>
        </authorList>
    </citation>
    <scope>NUCLEOTIDE SEQUENCE [LARGE SCALE GENOMIC DNA]</scope>
    <source>
        <strain evidence="13">92-19</strain>
    </source>
</reference>
<gene>
    <name evidence="12" type="ORF">N7603_06405</name>
</gene>
<dbReference type="InterPro" id="IPR053376">
    <property type="entry name" value="Serine_acetyltransferase"/>
</dbReference>